<comment type="similarity">
    <text evidence="3">Belongs to the exportin family.</text>
</comment>
<organism evidence="10 11">
    <name type="scientific">Macrostomum lignano</name>
    <dbReference type="NCBI Taxonomy" id="282301"/>
    <lineage>
        <taxon>Eukaryota</taxon>
        <taxon>Metazoa</taxon>
        <taxon>Spiralia</taxon>
        <taxon>Lophotrochozoa</taxon>
        <taxon>Platyhelminthes</taxon>
        <taxon>Rhabditophora</taxon>
        <taxon>Macrostomorpha</taxon>
        <taxon>Macrostomida</taxon>
        <taxon>Macrostomidae</taxon>
        <taxon>Macrostomum</taxon>
    </lineage>
</organism>
<dbReference type="InterPro" id="IPR011989">
    <property type="entry name" value="ARM-like"/>
</dbReference>
<dbReference type="InterPro" id="IPR057947">
    <property type="entry name" value="TPR_XPO7/RBP17"/>
</dbReference>
<keyword evidence="4" id="KW-0813">Transport</keyword>
<keyword evidence="7" id="KW-0539">Nucleus</keyword>
<dbReference type="OrthoDB" id="244158at2759"/>
<comment type="subcellular location">
    <subcellularLocation>
        <location evidence="2">Cytoplasm</location>
    </subcellularLocation>
    <subcellularLocation>
        <location evidence="1">Nucleus</location>
    </subcellularLocation>
</comment>
<feature type="domain" description="Exportin-7/Ran-binding protein 17 TPR repeats" evidence="9">
    <location>
        <begin position="446"/>
        <end position="675"/>
    </location>
</feature>
<keyword evidence="11" id="KW-1185">Reference proteome</keyword>
<evidence type="ECO:0000313" key="11">
    <source>
        <dbReference type="Proteomes" id="UP000215902"/>
    </source>
</evidence>
<dbReference type="Pfam" id="PF25795">
    <property type="entry name" value="TPR_XPO7"/>
    <property type="match status" value="1"/>
</dbReference>
<evidence type="ECO:0000256" key="6">
    <source>
        <dbReference type="ARBA" id="ARBA00022927"/>
    </source>
</evidence>
<dbReference type="STRING" id="282301.A0A267DCU9"/>
<feature type="non-terminal residue" evidence="10">
    <location>
        <position position="1"/>
    </location>
</feature>
<evidence type="ECO:0000256" key="2">
    <source>
        <dbReference type="ARBA" id="ARBA00004496"/>
    </source>
</evidence>
<dbReference type="SUPFAM" id="SSF48371">
    <property type="entry name" value="ARM repeat"/>
    <property type="match status" value="1"/>
</dbReference>
<dbReference type="Pfam" id="PF03810">
    <property type="entry name" value="IBN_N"/>
    <property type="match status" value="1"/>
</dbReference>
<evidence type="ECO:0000256" key="5">
    <source>
        <dbReference type="ARBA" id="ARBA00022490"/>
    </source>
</evidence>
<dbReference type="GO" id="GO:0005643">
    <property type="term" value="C:nuclear pore"/>
    <property type="evidence" value="ECO:0007669"/>
    <property type="project" value="TreeGrafter"/>
</dbReference>
<dbReference type="EMBL" id="NIVC01004566">
    <property type="protein sequence ID" value="PAA47120.1"/>
    <property type="molecule type" value="Genomic_DNA"/>
</dbReference>
<dbReference type="InterPro" id="IPR044189">
    <property type="entry name" value="XPO4/7-like"/>
</dbReference>
<evidence type="ECO:0000259" key="9">
    <source>
        <dbReference type="Pfam" id="PF25795"/>
    </source>
</evidence>
<dbReference type="Gene3D" id="1.25.10.10">
    <property type="entry name" value="Leucine-rich Repeat Variant"/>
    <property type="match status" value="2"/>
</dbReference>
<dbReference type="FunFam" id="1.25.10.10:FF:000042">
    <property type="entry name" value="exportin-7 isoform X1"/>
    <property type="match status" value="1"/>
</dbReference>
<evidence type="ECO:0000259" key="8">
    <source>
        <dbReference type="Pfam" id="PF03810"/>
    </source>
</evidence>
<comment type="caution">
    <text evidence="10">The sequence shown here is derived from an EMBL/GenBank/DDBJ whole genome shotgun (WGS) entry which is preliminary data.</text>
</comment>
<accession>A0A267DCU9</accession>
<evidence type="ECO:0000256" key="4">
    <source>
        <dbReference type="ARBA" id="ARBA00022448"/>
    </source>
</evidence>
<protein>
    <submittedName>
        <fullName evidence="10">Uncharacterized protein</fullName>
    </submittedName>
</protein>
<sequence length="1106" mass="124509">YFSLSTIFKFSANTNMEVEQVELLCKQLYETQDASLRSEAEKALVNLTNDPLCMSKCQLLLERANSPYSQLVASNSLTKLLSKPSLSLSVEERLEMRNYVLRYLAQHSGKLVSYVQQSLAQLFCRLTRLGWFDSDSKEDWPFRNVVQLITNFLQRPDSQHVLIGVQLLSQLVAEMNTFADQESSRSLSMHRKIASSFRDSQLFEIFRLGCSLLRDASSNLKSLSSSVADPSSTEHNLLAHTLRLVKNCLNFDFIGTAGDESADDLSTVQIPTSWRPAFFDQDCVLPGLFFELFSGLPASLAPLSLACLVQVASIRRSLFSNAERAAFLNSLVRGVRDILRNPVGLNDPSCYHEFCRLVARLKSNYQLGELVRIEAYDEFIKLIADFTVRSLQLYNFGSNSVHYLLSLWQRMVASIPYLKVTEPHYLEAYVPEIVTAYVTSRVDSVSLVFREGLEQPLDDVNLVSQQLEQLATIGRCDYEKTVQLLVQLFDQSASAYSQVMPLGGTDVLVQECKLAWLTYFMGACVGGRISFNSTDVHDELDSELCCRVLQLMRLADQRLPHAAHRLELAFLYFLDQFRKIYVGDSVQKACKVYRRMGEVLGIADESAILAVFVTKVIANLKFWSHHETIIGRTLALLSDLSAGYSAVRKLVRLESVQFVLANHSAAHFPFLSGQETLPTRLKFRTSFYAALGRLLMVDLGEDEDRFQAFMQPLTDAFSNVGNLLNSNQLQEAQTGLVGLARDLRGIAFSLNTKTAYMMLLDWFCPDYSQLMVKALEVWGASPEVTTPILKLYAEVAQNRSNRLQFDVASPDGVLLFRELSRVVCTYGEGLLARQPPKERIYHHKLKGIAVCFTILKASLSGNYVNLGVFSLYQDPALDSALSVFVRLLLSVEQTELLQYPKLSQAYYPLLDCLAQDHVYFLAGSEPTVFLYVLQSVHDGLTSSDTLVCSACCAVLDSLLSFLFTCLQRRGRLRPRQREACDRMQTSVQPRLLEQLLVTLLNIVVFEDCRHQWSLSRPLLPLILLNEKCFQEVRASIISSQQWGGGQAGMERQSAVSACFDKLMEGVERNLLVRNRDKFTQNLSLFRRDIGDALKAAPAVDLGNEMS</sequence>
<dbReference type="InterPro" id="IPR001494">
    <property type="entry name" value="Importin-beta_N"/>
</dbReference>
<evidence type="ECO:0000313" key="10">
    <source>
        <dbReference type="EMBL" id="PAA47120.1"/>
    </source>
</evidence>
<gene>
    <name evidence="10" type="ORF">BOX15_Mlig017914g1</name>
</gene>
<keyword evidence="5" id="KW-0963">Cytoplasm</keyword>
<dbReference type="GO" id="GO:0031267">
    <property type="term" value="F:small GTPase binding"/>
    <property type="evidence" value="ECO:0007669"/>
    <property type="project" value="InterPro"/>
</dbReference>
<evidence type="ECO:0000256" key="1">
    <source>
        <dbReference type="ARBA" id="ARBA00004123"/>
    </source>
</evidence>
<evidence type="ECO:0000256" key="3">
    <source>
        <dbReference type="ARBA" id="ARBA00009466"/>
    </source>
</evidence>
<dbReference type="InterPro" id="IPR016024">
    <property type="entry name" value="ARM-type_fold"/>
</dbReference>
<feature type="domain" description="Importin N-terminal" evidence="8">
    <location>
        <begin position="40"/>
        <end position="106"/>
    </location>
</feature>
<keyword evidence="6" id="KW-0653">Protein transport</keyword>
<dbReference type="PANTHER" id="PTHR12596:SF2">
    <property type="entry name" value="EXPORTIN-7 ISOFORM X1"/>
    <property type="match status" value="1"/>
</dbReference>
<dbReference type="GO" id="GO:0005737">
    <property type="term" value="C:cytoplasm"/>
    <property type="evidence" value="ECO:0007669"/>
    <property type="project" value="UniProtKB-SubCell"/>
</dbReference>
<evidence type="ECO:0000256" key="7">
    <source>
        <dbReference type="ARBA" id="ARBA00023242"/>
    </source>
</evidence>
<dbReference type="GO" id="GO:0005049">
    <property type="term" value="F:nuclear export signal receptor activity"/>
    <property type="evidence" value="ECO:0007669"/>
    <property type="project" value="InterPro"/>
</dbReference>
<reference evidence="10 11" key="1">
    <citation type="submission" date="2017-06" db="EMBL/GenBank/DDBJ databases">
        <title>A platform for efficient transgenesis in Macrostomum lignano, a flatworm model organism for stem cell research.</title>
        <authorList>
            <person name="Berezikov E."/>
        </authorList>
    </citation>
    <scope>NUCLEOTIDE SEQUENCE [LARGE SCALE GENOMIC DNA]</scope>
    <source>
        <strain evidence="10">DV1</strain>
        <tissue evidence="10">Whole organism</tissue>
    </source>
</reference>
<dbReference type="PANTHER" id="PTHR12596">
    <property type="entry name" value="EXPORTIN 4,7-RELATED"/>
    <property type="match status" value="1"/>
</dbReference>
<proteinExistence type="inferred from homology"/>
<dbReference type="Proteomes" id="UP000215902">
    <property type="component" value="Unassembled WGS sequence"/>
</dbReference>
<dbReference type="AlphaFoldDB" id="A0A267DCU9"/>
<dbReference type="GO" id="GO:0006611">
    <property type="term" value="P:protein export from nucleus"/>
    <property type="evidence" value="ECO:0007669"/>
    <property type="project" value="TreeGrafter"/>
</dbReference>
<name>A0A267DCU9_9PLAT</name>